<proteinExistence type="predicted"/>
<dbReference type="AlphaFoldDB" id="J9H8U3"/>
<feature type="non-terminal residue" evidence="1">
    <location>
        <position position="71"/>
    </location>
</feature>
<comment type="caution">
    <text evidence="1">The sequence shown here is derived from an EMBL/GenBank/DDBJ whole genome shotgun (WGS) entry which is preliminary data.</text>
</comment>
<dbReference type="EMBL" id="AMCI01000012">
    <property type="protein sequence ID" value="EJX10880.1"/>
    <property type="molecule type" value="Genomic_DNA"/>
</dbReference>
<organism evidence="1">
    <name type="scientific">gut metagenome</name>
    <dbReference type="NCBI Taxonomy" id="749906"/>
    <lineage>
        <taxon>unclassified sequences</taxon>
        <taxon>metagenomes</taxon>
        <taxon>organismal metagenomes</taxon>
    </lineage>
</organism>
<name>J9H8U3_9ZZZZ</name>
<feature type="non-terminal residue" evidence="1">
    <location>
        <position position="1"/>
    </location>
</feature>
<evidence type="ECO:0000313" key="1">
    <source>
        <dbReference type="EMBL" id="EJX10880.1"/>
    </source>
</evidence>
<protein>
    <submittedName>
        <fullName evidence="1">Uncharacterized protein</fullName>
    </submittedName>
</protein>
<accession>J9H8U3</accession>
<gene>
    <name evidence="1" type="ORF">EVA_00420</name>
</gene>
<reference evidence="1" key="1">
    <citation type="journal article" date="2012" name="PLoS ONE">
        <title>Gene sets for utilization of primary and secondary nutrition supplies in the distal gut of endangered iberian lynx.</title>
        <authorList>
            <person name="Alcaide M."/>
            <person name="Messina E."/>
            <person name="Richter M."/>
            <person name="Bargiela R."/>
            <person name="Peplies J."/>
            <person name="Huws S.A."/>
            <person name="Newbold C.J."/>
            <person name="Golyshin P.N."/>
            <person name="Simon M.A."/>
            <person name="Lopez G."/>
            <person name="Yakimov M.M."/>
            <person name="Ferrer M."/>
        </authorList>
    </citation>
    <scope>NUCLEOTIDE SEQUENCE</scope>
</reference>
<sequence>GIPVNVRYDEQQNPYFFIDKALVAKIAPLAAQLADLIPDSALNGMAGMLKGMLKDLPNAMGKTTKFEAGLQ</sequence>